<protein>
    <submittedName>
        <fullName evidence="4">DUF5631 domain-containing protein</fullName>
    </submittedName>
</protein>
<evidence type="ECO:0000259" key="3">
    <source>
        <dbReference type="Pfam" id="PF18646"/>
    </source>
</evidence>
<name>A0ABM9M7Y9_9MYCO</name>
<keyword evidence="5" id="KW-1185">Reference proteome</keyword>
<evidence type="ECO:0000313" key="5">
    <source>
        <dbReference type="Proteomes" id="UP001190466"/>
    </source>
</evidence>
<reference evidence="4 5" key="1">
    <citation type="submission" date="2023-08" db="EMBL/GenBank/DDBJ databases">
        <authorList>
            <person name="Folkvardsen B D."/>
            <person name="Norman A."/>
        </authorList>
    </citation>
    <scope>NUCLEOTIDE SEQUENCE [LARGE SCALE GENOMIC DNA]</scope>
    <source>
        <strain evidence="4 5">Mu0050</strain>
    </source>
</reference>
<feature type="domain" description="DUF5632" evidence="3">
    <location>
        <begin position="269"/>
        <end position="349"/>
    </location>
</feature>
<feature type="region of interest" description="Disordered" evidence="1">
    <location>
        <begin position="143"/>
        <end position="271"/>
    </location>
</feature>
<evidence type="ECO:0000259" key="2">
    <source>
        <dbReference type="Pfam" id="PF18645"/>
    </source>
</evidence>
<dbReference type="Pfam" id="PF18645">
    <property type="entry name" value="DUF5631"/>
    <property type="match status" value="1"/>
</dbReference>
<dbReference type="InterPro" id="IPR040604">
    <property type="entry name" value="DUF5632"/>
</dbReference>
<dbReference type="Proteomes" id="UP001190466">
    <property type="component" value="Chromosome"/>
</dbReference>
<feature type="compositionally biased region" description="Low complexity" evidence="1">
    <location>
        <begin position="216"/>
        <end position="229"/>
    </location>
</feature>
<dbReference type="EMBL" id="OY726395">
    <property type="protein sequence ID" value="CAJ1578387.1"/>
    <property type="molecule type" value="Genomic_DNA"/>
</dbReference>
<evidence type="ECO:0000313" key="4">
    <source>
        <dbReference type="EMBL" id="CAJ1578387.1"/>
    </source>
</evidence>
<feature type="compositionally biased region" description="Pro residues" evidence="1">
    <location>
        <begin position="230"/>
        <end position="248"/>
    </location>
</feature>
<sequence>MRRATEQSLSIPAFRTPMDCTPWVLGGLWPAELNQPAPETASLAEYLRNDLHRIADSANQKLREIGEAALPEPIRQAEEARVINVARAFAVLRVESTIRHLRQEPLGFQPEYLSLGVVPEEPTRVVRRDQPEPTVVIEHEDPAHRAPVGRTDAVTPEPPAPPGVVEMAWADGEPVADAVETPSPSPAVAPAQEQVRGAEEVTPVTPDPAATSSDLATPPAFPAAASPAQSAPPKPRPDPAAPAAPSRPAPARAPGGPRHAKNPVGSQVESADSRLRRLLTYVARQEPGLAWAVGDRADGSTVLVTDVAHGWIPPGVKLPAGVELLLPQRRRGNLTNLMGPTGRSLTYRPGDAFAPMTELDVTVPSAEVRRAEVVPDLGWQLTEATHWRDGLPRMVHTMAKAGAAGTGVVDAELDVLRVHLDTARYQLFSQYPDINDRLFCNCLLLAATEAIAVGDQDAANYHFAWYLEMTTAGAGSWGQQP</sequence>
<feature type="domain" description="DUF5631" evidence="2">
    <location>
        <begin position="376"/>
        <end position="468"/>
    </location>
</feature>
<accession>A0ABM9M7Y9</accession>
<proteinExistence type="predicted"/>
<organism evidence="4 5">
    <name type="scientific">[Mycobacterium] wendilense</name>
    <dbReference type="NCBI Taxonomy" id="3064284"/>
    <lineage>
        <taxon>Bacteria</taxon>
        <taxon>Bacillati</taxon>
        <taxon>Actinomycetota</taxon>
        <taxon>Actinomycetes</taxon>
        <taxon>Mycobacteriales</taxon>
        <taxon>Mycobacteriaceae</taxon>
        <taxon>Mycolicibacter</taxon>
    </lineage>
</organism>
<dbReference type="InterPro" id="IPR040833">
    <property type="entry name" value="DUF5631"/>
</dbReference>
<dbReference type="RefSeq" id="WP_316513529.1">
    <property type="nucleotide sequence ID" value="NZ_OY726395.1"/>
</dbReference>
<dbReference type="Pfam" id="PF18646">
    <property type="entry name" value="DUF5632"/>
    <property type="match status" value="1"/>
</dbReference>
<gene>
    <name evidence="4" type="ORF">MU0050_000058</name>
</gene>
<evidence type="ECO:0000256" key="1">
    <source>
        <dbReference type="SAM" id="MobiDB-lite"/>
    </source>
</evidence>